<feature type="region of interest" description="Disordered" evidence="1">
    <location>
        <begin position="1"/>
        <end position="29"/>
    </location>
</feature>
<dbReference type="Proteomes" id="UP000278733">
    <property type="component" value="Chromosome"/>
</dbReference>
<dbReference type="KEGG" id="rpne:NCTC8284_01715"/>
<organism evidence="2 3">
    <name type="scientific">Rodentibacter pneumotropicus</name>
    <dbReference type="NCBI Taxonomy" id="758"/>
    <lineage>
        <taxon>Bacteria</taxon>
        <taxon>Pseudomonadati</taxon>
        <taxon>Pseudomonadota</taxon>
        <taxon>Gammaproteobacteria</taxon>
        <taxon>Pasteurellales</taxon>
        <taxon>Pasteurellaceae</taxon>
        <taxon>Rodentibacter</taxon>
    </lineage>
</organism>
<name>A0A3S4U8X1_9PAST</name>
<feature type="compositionally biased region" description="Polar residues" evidence="1">
    <location>
        <begin position="20"/>
        <end position="29"/>
    </location>
</feature>
<accession>A0A3S4U8X1</accession>
<dbReference type="AlphaFoldDB" id="A0A3S4U8X1"/>
<reference evidence="2 3" key="1">
    <citation type="submission" date="2018-12" db="EMBL/GenBank/DDBJ databases">
        <authorList>
            <consortium name="Pathogen Informatics"/>
        </authorList>
    </citation>
    <scope>NUCLEOTIDE SEQUENCE [LARGE SCALE GENOMIC DNA]</scope>
    <source>
        <strain evidence="2 3">NCTC8284</strain>
    </source>
</reference>
<proteinExistence type="predicted"/>
<gene>
    <name evidence="2" type="ORF">NCTC8284_01715</name>
</gene>
<dbReference type="EMBL" id="LR134405">
    <property type="protein sequence ID" value="VEH66545.1"/>
    <property type="molecule type" value="Genomic_DNA"/>
</dbReference>
<evidence type="ECO:0000313" key="2">
    <source>
        <dbReference type="EMBL" id="VEH66545.1"/>
    </source>
</evidence>
<sequence>MKRNWDFNPKNPNLEEKADNTSCVRINRY</sequence>
<protein>
    <submittedName>
        <fullName evidence="2">Uncharacterized protein</fullName>
    </submittedName>
</protein>
<evidence type="ECO:0000256" key="1">
    <source>
        <dbReference type="SAM" id="MobiDB-lite"/>
    </source>
</evidence>
<dbReference type="STRING" id="758.GCA_000730685_00968"/>
<evidence type="ECO:0000313" key="3">
    <source>
        <dbReference type="Proteomes" id="UP000278733"/>
    </source>
</evidence>